<dbReference type="GO" id="GO:0000981">
    <property type="term" value="F:DNA-binding transcription factor activity, RNA polymerase II-specific"/>
    <property type="evidence" value="ECO:0007669"/>
    <property type="project" value="InterPro"/>
</dbReference>
<evidence type="ECO:0000256" key="1">
    <source>
        <dbReference type="ARBA" id="ARBA00022723"/>
    </source>
</evidence>
<dbReference type="SUPFAM" id="SSF57701">
    <property type="entry name" value="Zn2/Cys6 DNA-binding domain"/>
    <property type="match status" value="1"/>
</dbReference>
<evidence type="ECO:0000256" key="2">
    <source>
        <dbReference type="ARBA" id="ARBA00023015"/>
    </source>
</evidence>
<dbReference type="GO" id="GO:0008270">
    <property type="term" value="F:zinc ion binding"/>
    <property type="evidence" value="ECO:0007669"/>
    <property type="project" value="InterPro"/>
</dbReference>
<proteinExistence type="predicted"/>
<feature type="compositionally biased region" description="Basic and acidic residues" evidence="6">
    <location>
        <begin position="40"/>
        <end position="49"/>
    </location>
</feature>
<feature type="region of interest" description="Disordered" evidence="6">
    <location>
        <begin position="1"/>
        <end position="52"/>
    </location>
</feature>
<evidence type="ECO:0000256" key="3">
    <source>
        <dbReference type="ARBA" id="ARBA00023125"/>
    </source>
</evidence>
<reference evidence="8" key="1">
    <citation type="submission" date="2023-10" db="EMBL/GenBank/DDBJ databases">
        <authorList>
            <person name="Noh H."/>
        </authorList>
    </citation>
    <scope>NUCLEOTIDE SEQUENCE</scope>
    <source>
        <strain evidence="8">DUCC4014</strain>
    </source>
</reference>
<dbReference type="CDD" id="cd00067">
    <property type="entry name" value="GAL4"/>
    <property type="match status" value="1"/>
</dbReference>
<dbReference type="GO" id="GO:0005634">
    <property type="term" value="C:nucleus"/>
    <property type="evidence" value="ECO:0007669"/>
    <property type="project" value="TreeGrafter"/>
</dbReference>
<feature type="domain" description="Zn(2)-C6 fungal-type" evidence="7">
    <location>
        <begin position="58"/>
        <end position="87"/>
    </location>
</feature>
<dbReference type="GO" id="GO:0000435">
    <property type="term" value="P:positive regulation of transcription from RNA polymerase II promoter by galactose"/>
    <property type="evidence" value="ECO:0007669"/>
    <property type="project" value="TreeGrafter"/>
</dbReference>
<dbReference type="GO" id="GO:0006351">
    <property type="term" value="P:DNA-templated transcription"/>
    <property type="evidence" value="ECO:0007669"/>
    <property type="project" value="InterPro"/>
</dbReference>
<dbReference type="InterPro" id="IPR007219">
    <property type="entry name" value="XnlR_reg_dom"/>
</dbReference>
<dbReference type="GeneID" id="87805219"/>
<gene>
    <name evidence="8" type="primary">SPAC3C7.04_1</name>
    <name evidence="8" type="ORF">LOC62_02G001968</name>
</gene>
<keyword evidence="4" id="KW-0804">Transcription</keyword>
<dbReference type="PANTHER" id="PTHR47424">
    <property type="entry name" value="REGULATORY PROTEIN GAL4"/>
    <property type="match status" value="1"/>
</dbReference>
<feature type="compositionally biased region" description="Basic and acidic residues" evidence="6">
    <location>
        <begin position="161"/>
        <end position="172"/>
    </location>
</feature>
<keyword evidence="1" id="KW-0479">Metal-binding</keyword>
<dbReference type="AlphaFoldDB" id="A0AAF0Y689"/>
<dbReference type="PROSITE" id="PS50048">
    <property type="entry name" value="ZN2_CY6_FUNGAL_2"/>
    <property type="match status" value="1"/>
</dbReference>
<dbReference type="InterPro" id="IPR051127">
    <property type="entry name" value="Fungal_SecMet_Regulators"/>
</dbReference>
<keyword evidence="5" id="KW-0539">Nucleus</keyword>
<keyword evidence="3" id="KW-0238">DNA-binding</keyword>
<dbReference type="Proteomes" id="UP000827549">
    <property type="component" value="Chromosome 2"/>
</dbReference>
<protein>
    <submittedName>
        <fullName evidence="8">Purtative transcriptional regulatory protein</fullName>
    </submittedName>
</protein>
<evidence type="ECO:0000313" key="8">
    <source>
        <dbReference type="EMBL" id="WOO78421.1"/>
    </source>
</evidence>
<dbReference type="InterPro" id="IPR001138">
    <property type="entry name" value="Zn2Cys6_DnaBD"/>
</dbReference>
<dbReference type="SMART" id="SM00906">
    <property type="entry name" value="Fungal_trans"/>
    <property type="match status" value="1"/>
</dbReference>
<dbReference type="GO" id="GO:0000978">
    <property type="term" value="F:RNA polymerase II cis-regulatory region sequence-specific DNA binding"/>
    <property type="evidence" value="ECO:0007669"/>
    <property type="project" value="TreeGrafter"/>
</dbReference>
<evidence type="ECO:0000256" key="5">
    <source>
        <dbReference type="ARBA" id="ARBA00023242"/>
    </source>
</evidence>
<name>A0AAF0Y689_9TREE</name>
<evidence type="ECO:0000256" key="6">
    <source>
        <dbReference type="SAM" id="MobiDB-lite"/>
    </source>
</evidence>
<sequence length="773" mass="84851">MSLKPLSTIHPNGNGNGAEPGPSYSGIGNGNGNNGQRRQRSPDSEERGMGKKQRAITACEACRQRKIACAGGHPCARCEQDSRECYYADRPNRSPLTRARMTELETRIDVYEQLWDSIFSGFSLPEAFARWGDIGLSGARSLALETLPRPASAGRSPHPNAHRERERPRESSSRYGTPHMPVSRVMSPVPAGEYDPDHPHAFVVEPNRDPGTYEWHEDPDTGGQVALDGMGSLANGEEGVSYMGLSSGATFVNVIRRLTPNHTLSVSPTSFTVSPGNVSGLDVAGVLKRPDAPPSSRRSVSTHRAMKPLPPLTEILPLVDSYFRYFHGNTPLVHEPTIRAQIMGALPVSKSPGSEVLLYMIFAMGAFDGATDESDPGYAYYEVARSALQRDMLEEGSLQLVQGLAIMANYLQRANRPNAGYLTLGLAIRMAVGLGLHTPFAGWHGSPLEKEMRSRVWWSIISLESGCSVTFGRPQGLGSVYLGAVPLPINCSDEHLTVSSETRPHNVSDITSYSAVIMQSTLARIATMVHDRILQSHTPTLEQIKRYDAKIVAAISTLPAEWHNPAGPYRLARSVQVWRIRDFRAILYRPILLAAAWDARNGNHLSISPGMREAIETCRSLALDNLHDMGEYTNTEGDFARGAEWYTLFFAFQSALTILLSVVMEPNHPSVGTWRIVIQTTAGWFRQLKSLRTVGNTYATILENIIGTVPSSVGDGVIPTPVSWPPMVEEGQNATILDVERYWLEIMGNELALPNINASGGWDHLFQNNGFQF</sequence>
<dbReference type="PANTHER" id="PTHR47424:SF3">
    <property type="entry name" value="REGULATORY PROTEIN GAL4"/>
    <property type="match status" value="1"/>
</dbReference>
<dbReference type="Gene3D" id="4.10.240.10">
    <property type="entry name" value="Zn(2)-C6 fungal-type DNA-binding domain"/>
    <property type="match status" value="1"/>
</dbReference>
<feature type="region of interest" description="Disordered" evidence="6">
    <location>
        <begin position="148"/>
        <end position="191"/>
    </location>
</feature>
<dbReference type="PROSITE" id="PS00463">
    <property type="entry name" value="ZN2_CY6_FUNGAL_1"/>
    <property type="match status" value="1"/>
</dbReference>
<keyword evidence="2" id="KW-0805">Transcription regulation</keyword>
<dbReference type="CDD" id="cd12148">
    <property type="entry name" value="fungal_TF_MHR"/>
    <property type="match status" value="1"/>
</dbReference>
<dbReference type="EMBL" id="CP086715">
    <property type="protein sequence ID" value="WOO78421.1"/>
    <property type="molecule type" value="Genomic_DNA"/>
</dbReference>
<dbReference type="RefSeq" id="XP_062624453.1">
    <property type="nucleotide sequence ID" value="XM_062768469.1"/>
</dbReference>
<evidence type="ECO:0000259" key="7">
    <source>
        <dbReference type="PROSITE" id="PS50048"/>
    </source>
</evidence>
<keyword evidence="9" id="KW-1185">Reference proteome</keyword>
<dbReference type="SMART" id="SM00066">
    <property type="entry name" value="GAL4"/>
    <property type="match status" value="1"/>
</dbReference>
<dbReference type="Pfam" id="PF04082">
    <property type="entry name" value="Fungal_trans"/>
    <property type="match status" value="1"/>
</dbReference>
<dbReference type="InterPro" id="IPR036864">
    <property type="entry name" value="Zn2-C6_fun-type_DNA-bd_sf"/>
</dbReference>
<accession>A0AAF0Y689</accession>
<organism evidence="8 9">
    <name type="scientific">Vanrija pseudolonga</name>
    <dbReference type="NCBI Taxonomy" id="143232"/>
    <lineage>
        <taxon>Eukaryota</taxon>
        <taxon>Fungi</taxon>
        <taxon>Dikarya</taxon>
        <taxon>Basidiomycota</taxon>
        <taxon>Agaricomycotina</taxon>
        <taxon>Tremellomycetes</taxon>
        <taxon>Trichosporonales</taxon>
        <taxon>Trichosporonaceae</taxon>
        <taxon>Vanrija</taxon>
    </lineage>
</organism>
<evidence type="ECO:0000313" key="9">
    <source>
        <dbReference type="Proteomes" id="UP000827549"/>
    </source>
</evidence>
<dbReference type="Pfam" id="PF00172">
    <property type="entry name" value="Zn_clus"/>
    <property type="match status" value="1"/>
</dbReference>
<evidence type="ECO:0000256" key="4">
    <source>
        <dbReference type="ARBA" id="ARBA00023163"/>
    </source>
</evidence>